<dbReference type="Pfam" id="PF20870">
    <property type="entry name" value="FAM186A-B_N"/>
    <property type="match status" value="1"/>
</dbReference>
<evidence type="ECO:0000313" key="6">
    <source>
        <dbReference type="RefSeq" id="XP_007936136.1"/>
    </source>
</evidence>
<reference evidence="6" key="1">
    <citation type="submission" date="2025-08" db="UniProtKB">
        <authorList>
            <consortium name="RefSeq"/>
        </authorList>
    </citation>
    <scope>IDENTIFICATION</scope>
</reference>
<feature type="compositionally biased region" description="Polar residues" evidence="2">
    <location>
        <begin position="1761"/>
        <end position="1770"/>
    </location>
</feature>
<feature type="domain" description="FAM186A/B C-terminal" evidence="3">
    <location>
        <begin position="1876"/>
        <end position="2104"/>
    </location>
</feature>
<dbReference type="Pfam" id="PF20869">
    <property type="entry name" value="FAM186A_PQQAQ"/>
    <property type="match status" value="7"/>
</dbReference>
<evidence type="ECO:0000259" key="4">
    <source>
        <dbReference type="Pfam" id="PF20870"/>
    </source>
</evidence>
<evidence type="ECO:0000256" key="1">
    <source>
        <dbReference type="SAM" id="Coils"/>
    </source>
</evidence>
<dbReference type="InterPro" id="IPR049146">
    <property type="entry name" value="FAM186A_B_C"/>
</dbReference>
<gene>
    <name evidence="6" type="primary">FAM186A</name>
</gene>
<dbReference type="RefSeq" id="XP_007936136.1">
    <property type="nucleotide sequence ID" value="XM_007937945.1"/>
</dbReference>
<dbReference type="Pfam" id="PF20865">
    <property type="entry name" value="FAM186A-B_C"/>
    <property type="match status" value="1"/>
</dbReference>
<organism evidence="5 6">
    <name type="scientific">Orycteropus afer afer</name>
    <dbReference type="NCBI Taxonomy" id="1230840"/>
    <lineage>
        <taxon>Eukaryota</taxon>
        <taxon>Metazoa</taxon>
        <taxon>Chordata</taxon>
        <taxon>Craniata</taxon>
        <taxon>Vertebrata</taxon>
        <taxon>Euteleostomi</taxon>
        <taxon>Mammalia</taxon>
        <taxon>Eutheria</taxon>
        <taxon>Afrotheria</taxon>
        <taxon>Tubulidentata</taxon>
        <taxon>Orycteropodidae</taxon>
        <taxon>Orycteropus</taxon>
    </lineage>
</organism>
<keyword evidence="5" id="KW-1185">Reference proteome</keyword>
<feature type="compositionally biased region" description="Basic and acidic residues" evidence="2">
    <location>
        <begin position="450"/>
        <end position="460"/>
    </location>
</feature>
<evidence type="ECO:0000259" key="3">
    <source>
        <dbReference type="Pfam" id="PF20865"/>
    </source>
</evidence>
<dbReference type="PANTHER" id="PTHR33590:SF2">
    <property type="entry name" value="PROTEIN FAM186A"/>
    <property type="match status" value="1"/>
</dbReference>
<evidence type="ECO:0000256" key="2">
    <source>
        <dbReference type="SAM" id="MobiDB-lite"/>
    </source>
</evidence>
<feature type="region of interest" description="Disordered" evidence="2">
    <location>
        <begin position="1579"/>
        <end position="1632"/>
    </location>
</feature>
<name>A0A8B6ZQ97_ORYAF</name>
<protein>
    <submittedName>
        <fullName evidence="6">Protein FAM186A</fullName>
    </submittedName>
</protein>
<feature type="region of interest" description="Disordered" evidence="2">
    <location>
        <begin position="1749"/>
        <end position="1771"/>
    </location>
</feature>
<feature type="domain" description="FAM186A/B N-terminal" evidence="4">
    <location>
        <begin position="79"/>
        <end position="164"/>
    </location>
</feature>
<feature type="compositionally biased region" description="Basic and acidic residues" evidence="2">
    <location>
        <begin position="391"/>
        <end position="400"/>
    </location>
</feature>
<dbReference type="PANTHER" id="PTHR33590">
    <property type="entry name" value="GLUTENIN, HIGH MOLECULAR WEIGHT SUBUNIT PW212-RELATED PROTEIN"/>
    <property type="match status" value="1"/>
</dbReference>
<feature type="region of interest" description="Disordered" evidence="2">
    <location>
        <begin position="700"/>
        <end position="724"/>
    </location>
</feature>
<dbReference type="Proteomes" id="UP000694850">
    <property type="component" value="Unplaced"/>
</dbReference>
<feature type="region of interest" description="Disordered" evidence="2">
    <location>
        <begin position="374"/>
        <end position="470"/>
    </location>
</feature>
<feature type="coiled-coil region" evidence="1">
    <location>
        <begin position="160"/>
        <end position="230"/>
    </location>
</feature>
<accession>A0A8B6ZQ97</accession>
<proteinExistence type="predicted"/>
<sequence length="2125" mass="236144">MFISVQNEADSESDSEKEVKDYTMMSKESRNVFNVPVISTLEIPFSTQEVISRISQAQLSRAKKFNLSVIETGVEMFHSSRGTLWKPWKERVTKRPATAHALRPDQMISDEFATNTKVSEIQDMLQELVSSSMFSKMENNAIKYISSTIINLSKALTMVNEELKISLQNANILIKETDDAEKDLSLNIIEDLSEKNEMLQQQLQTAEEKCEHLIRSKDFLEQQLQALTASSLKMMTKLSPQSSMSIIKVDDIEDHIDSILAKELENMVDEAQRKGARSPGIKKDTTVSHAVLDEMTADLNEQKVATAKTSHHPEPQALGKKGRERKSSSEAKSKSTTESKKQHTAPALLSPEMRQSDRSVASILWEGPEIKSEYPSDRRQISSEMIAESTIESKDKESKRKMGSLREPSRHKQFEKMKEIQKHHVSPEATKRKEAKTEKGKSAFTKHVKPHELAKSRTAEETSESTSIIDKSEQGNLEEFQKAIMAFLKEKIDNVGKPFDKKFVLSEELLLKRAEAKKLGIIKAKLEEYFQKVAEITTKILRKYRDKKMAGQVGEKPKQSKKVAVLTLGSQTQKPSTSAKTEITTFLLHENLDPIISNLIQMILTEVESERDVLEVSTLRRDHKEKEEQRQGEYLQGSRKISGHQLLGEKNLWKGSQEIVKNNLEKERTWLQMKEEKQLQQKPWQEKELWKEQQKQWLEQEEKQKQSKEEDEEQQRREAGEPKMKGALLEEVKWMRQLQEEVRQLELTRRWEKEEEKQKLGRKVEDHERKKQKIATNQVMIKEKKPEDLEKIISKTLVLSSDSIHPPSQKSMLKDASQLYPRKEIHRNLKSFEALHGELPISITPPTKSITLTPEEAQALGVTLTPEEAQALGVTLPPQQTQAQVITLTPQQAQTLGVTLTPQQAQALGITLTPEEAQAQGVTLTPEEAQALGITLTPQQAQALGVTLTPEEAQALGITLTPQQAQALGVTLTPQQAQAQGVTLTPQQAQILGVTLTPQQAQTLGVTLTPEEAQAQGVTLPPQQAQAQGVTLPPQQAQALGVTLPPQWAQALGVTLPPQWAQAQGLTLTPEEAQALGITLTPEEAQAQVITLTPEEAQAQGVITLTPQQAQTLGVTLTPQQAQALGITLTPEEAQAQGVTLTPEEAQALGITLPPQQAQALGITLPTQQAQAQGVTLTPEEAQALGITLPPQQAQALGVTLTPREAQEEGVILSPQQAQARGIILTPQQAQTRGVTLTPQQAQALQVTLTPQQVKALGIKVTPEKAQVQGITLTSQQAQALRAVLNLKQAPKLQIPFTPKQAQALKPLTLEQAQILRVPITPKQTQTLKTSLTSEQVQTERITLTPQQTQALGITLTPEQVYGLGLPLTPEQAQSQWVPFSSEQAQALQVPLTKEQADKLGVPVTPENAQETGVSLTSEAPLSIRQAQELGVPSSPESARVSAVTPTLKQAQTLGPPLTLAQAQVLGVPLTPEQFRKLGVPVTLDKAHVLGSPLTPEQVQSSLRPFQELEASLFPEQSFTSRFSPSSRQLLASSPISETCSTFGVSPLQIPTSSLTQSPFSLGTSPVMGIASDPEKLLAPQTLPSSRGPPTPRHLLAPEIPPTPSQLFISKGPLTPEQPLLPGVSPTSGQIPSLSLGQPLVSGTSSIPGKLLESRPFTLPEQPQVSQTPLWGPSTLGQDLAPWILPGQPSPLWVPPTPEKPPTLWALPTPGKPQKDLTSAVSKKRKEGLEVISSLKSAFVPPSAPKFKAQAPLTTKKRQTSEVSGTSEETQMLRDPFAMEQSRTVQPYLTDYTRTPISQTPYIDEEALSTLVKPLTPLPSLVTQQLKTSEASLSEWDQKSRFPPIDKSWILTSVSAIKRPKMIVPPSSPQELEEEEKKYFVDVEAQRKNLVLLSQATKISGFPSQLHATARKLIIETLHTDTVRLGYLFRKYIAYRLIQRARNNIIKRLQAIQNTGKGYETRNLYIILSRIDDYQKKVMQVWTEKQTSLEQKRNQCLRKMMYLFSQLQEMYKLNLSLPIPLIINEKQIFASTKFVHHPLLELLIEENRKFDTFRKFRKQRDHIEAIWNADLSTSSYPIIEKKSLHSLWDQLGGYPDIPRLLQLDVQSTFRKSLASIQSQFKKIPK</sequence>
<dbReference type="GeneID" id="103194521"/>
<dbReference type="OrthoDB" id="9942939at2759"/>
<dbReference type="InterPro" id="IPR049147">
    <property type="entry name" value="FAM186A_PQQAQ"/>
</dbReference>
<feature type="region of interest" description="Disordered" evidence="2">
    <location>
        <begin position="304"/>
        <end position="356"/>
    </location>
</feature>
<feature type="compositionally biased region" description="Basic and acidic residues" evidence="2">
    <location>
        <begin position="407"/>
        <end position="441"/>
    </location>
</feature>
<evidence type="ECO:0000313" key="5">
    <source>
        <dbReference type="Proteomes" id="UP000694850"/>
    </source>
</evidence>
<keyword evidence="1" id="KW-0175">Coiled coil</keyword>
<dbReference type="CTD" id="121006"/>
<feature type="compositionally biased region" description="Basic and acidic residues" evidence="2">
    <location>
        <begin position="325"/>
        <end position="341"/>
    </location>
</feature>
<dbReference type="InterPro" id="IPR049144">
    <property type="entry name" value="FAM186A_B_N"/>
</dbReference>